<comment type="caution">
    <text evidence="1">The sequence shown here is derived from an EMBL/GenBank/DDBJ whole genome shotgun (WGS) entry which is preliminary data.</text>
</comment>
<proteinExistence type="predicted"/>
<reference evidence="1 2" key="1">
    <citation type="submission" date="2022-06" db="EMBL/GenBank/DDBJ databases">
        <title>Janthinobacterium kumbetensis sp. nov., isolated from spring water in Turkey.</title>
        <authorList>
            <person name="Inan Bektas K."/>
            <person name="Belduz A.A."/>
            <person name="Canakci S."/>
            <person name="Nalcaoglu A."/>
            <person name="Ceylan E."/>
            <person name="Kati H."/>
        </authorList>
    </citation>
    <scope>NUCLEOTIDE SEQUENCE [LARGE SCALE GENOMIC DNA]</scope>
    <source>
        <strain evidence="1 2">GK</strain>
    </source>
</reference>
<keyword evidence="2" id="KW-1185">Reference proteome</keyword>
<protein>
    <submittedName>
        <fullName evidence="1">Uncharacterized protein</fullName>
    </submittedName>
</protein>
<gene>
    <name evidence="1" type="ORF">NCG91_23940</name>
</gene>
<evidence type="ECO:0000313" key="2">
    <source>
        <dbReference type="Proteomes" id="UP001202243"/>
    </source>
</evidence>
<name>A0ABT0WXA6_9BURK</name>
<dbReference type="Proteomes" id="UP001202243">
    <property type="component" value="Unassembled WGS sequence"/>
</dbReference>
<sequence length="124" mass="14285">MPSSTDVRNAHVIQFLVDKVFRRAILFPTWKRFEQRAQSETLFFDRAGWKESAPEKFYCHRSEKNVAVMPGKLFLVSSWPPTLDLKRVCARRINLFSVTVALFAKFPCPGPLFSLLQHGQGTLQ</sequence>
<accession>A0ABT0WXA6</accession>
<evidence type="ECO:0000313" key="1">
    <source>
        <dbReference type="EMBL" id="MCM2568673.1"/>
    </source>
</evidence>
<dbReference type="EMBL" id="JAMQGR010000012">
    <property type="protein sequence ID" value="MCM2568673.1"/>
    <property type="molecule type" value="Genomic_DNA"/>
</dbReference>
<dbReference type="RefSeq" id="WP_251351519.1">
    <property type="nucleotide sequence ID" value="NZ_JAMQGR010000012.1"/>
</dbReference>
<organism evidence="1 2">
    <name type="scientific">Janthinobacterium kumbetense</name>
    <dbReference type="NCBI Taxonomy" id="2950280"/>
    <lineage>
        <taxon>Bacteria</taxon>
        <taxon>Pseudomonadati</taxon>
        <taxon>Pseudomonadota</taxon>
        <taxon>Betaproteobacteria</taxon>
        <taxon>Burkholderiales</taxon>
        <taxon>Oxalobacteraceae</taxon>
        <taxon>Janthinobacterium</taxon>
    </lineage>
</organism>